<evidence type="ECO:0008006" key="6">
    <source>
        <dbReference type="Google" id="ProtNLM"/>
    </source>
</evidence>
<reference evidence="4 5" key="1">
    <citation type="journal article" date="2016" name="Nat. Commun.">
        <title>Thousands of microbial genomes shed light on interconnected biogeochemical processes in an aquifer system.</title>
        <authorList>
            <person name="Anantharaman K."/>
            <person name="Brown C.T."/>
            <person name="Hug L.A."/>
            <person name="Sharon I."/>
            <person name="Castelle C.J."/>
            <person name="Probst A.J."/>
            <person name="Thomas B.C."/>
            <person name="Singh A."/>
            <person name="Wilkins M.J."/>
            <person name="Karaoz U."/>
            <person name="Brodie E.L."/>
            <person name="Williams K.H."/>
            <person name="Hubbard S.S."/>
            <person name="Banfield J.F."/>
        </authorList>
    </citation>
    <scope>NUCLEOTIDE SEQUENCE [LARGE SCALE GENOMIC DNA]</scope>
</reference>
<dbReference type="PANTHER" id="PTHR30580">
    <property type="entry name" value="PRIMOSOMAL PROTEIN N"/>
    <property type="match status" value="1"/>
</dbReference>
<dbReference type="GO" id="GO:0043138">
    <property type="term" value="F:3'-5' DNA helicase activity"/>
    <property type="evidence" value="ECO:0007669"/>
    <property type="project" value="TreeGrafter"/>
</dbReference>
<dbReference type="GO" id="GO:0006302">
    <property type="term" value="P:double-strand break repair"/>
    <property type="evidence" value="ECO:0007669"/>
    <property type="project" value="TreeGrafter"/>
</dbReference>
<dbReference type="Proteomes" id="UP000179448">
    <property type="component" value="Unassembled WGS sequence"/>
</dbReference>
<keyword evidence="1" id="KW-0547">Nucleotide-binding</keyword>
<keyword evidence="2" id="KW-0067">ATP-binding</keyword>
<evidence type="ECO:0000313" key="5">
    <source>
        <dbReference type="Proteomes" id="UP000179448"/>
    </source>
</evidence>
<evidence type="ECO:0000313" key="4">
    <source>
        <dbReference type="EMBL" id="OGI83515.1"/>
    </source>
</evidence>
<dbReference type="PANTHER" id="PTHR30580:SF0">
    <property type="entry name" value="PRIMOSOMAL PROTEIN N"/>
    <property type="match status" value="1"/>
</dbReference>
<comment type="caution">
    <text evidence="4">The sequence shown here is derived from an EMBL/GenBank/DDBJ whole genome shotgun (WGS) entry which is preliminary data.</text>
</comment>
<gene>
    <name evidence="4" type="ORF">A2997_00220</name>
</gene>
<dbReference type="AlphaFoldDB" id="A0A1F6WP76"/>
<proteinExistence type="predicted"/>
<evidence type="ECO:0000256" key="3">
    <source>
        <dbReference type="ARBA" id="ARBA00023125"/>
    </source>
</evidence>
<evidence type="ECO:0000256" key="2">
    <source>
        <dbReference type="ARBA" id="ARBA00022840"/>
    </source>
</evidence>
<dbReference type="GO" id="GO:0006310">
    <property type="term" value="P:DNA recombination"/>
    <property type="evidence" value="ECO:0007669"/>
    <property type="project" value="TreeGrafter"/>
</dbReference>
<protein>
    <recommendedName>
        <fullName evidence="6">Primosomal protein N' 3' DNA-binding domain-containing protein</fullName>
    </recommendedName>
</protein>
<dbReference type="Gene3D" id="3.40.1440.60">
    <property type="entry name" value="PriA, 3(prime) DNA-binding domain"/>
    <property type="match status" value="1"/>
</dbReference>
<accession>A0A1F6WP76</accession>
<dbReference type="STRING" id="1801766.A2997_00220"/>
<dbReference type="GO" id="GO:0003677">
    <property type="term" value="F:DNA binding"/>
    <property type="evidence" value="ECO:0007669"/>
    <property type="project" value="UniProtKB-KW"/>
</dbReference>
<dbReference type="InterPro" id="IPR042115">
    <property type="entry name" value="PriA_3primeBD_sf"/>
</dbReference>
<name>A0A1F6WP76_9BACT</name>
<dbReference type="GO" id="GO:0005524">
    <property type="term" value="F:ATP binding"/>
    <property type="evidence" value="ECO:0007669"/>
    <property type="project" value="UniProtKB-KW"/>
</dbReference>
<organism evidence="4 5">
    <name type="scientific">Candidatus Nomurabacteria bacterium RIFCSPLOWO2_01_FULL_36_10b</name>
    <dbReference type="NCBI Taxonomy" id="1801766"/>
    <lineage>
        <taxon>Bacteria</taxon>
        <taxon>Candidatus Nomuraibacteriota</taxon>
    </lineage>
</organism>
<evidence type="ECO:0000256" key="1">
    <source>
        <dbReference type="ARBA" id="ARBA00022741"/>
    </source>
</evidence>
<dbReference type="EMBL" id="MFUQ01000015">
    <property type="protein sequence ID" value="OGI83515.1"/>
    <property type="molecule type" value="Genomic_DNA"/>
</dbReference>
<sequence length="656" mass="75684">MYILHVIPIARGIHTETVAYFSMKEVSPGEFVRVPYNNRILVALVVKTQMLRDLKADIKATHFSLKNIIDVLQNFQLPEACIRAGYTYAEEHHMPAHTILSQIIPPNFIAFLEKQSEKSLYLATQEKKEESLSSRREDNKKNNSYHEIKKVNSVLQLLKHERYEKYRIMARANLSQHRSLLIIAPSTYEVKNIASIVQKGIEEKIYTLHGALTPVRQRSVWKSFASVESPHAYVVITTPHFLASCIEAPMILEYGMCIIESPSSSTYISTHKEPAINMLHYIERAMEYSNIPILYGDTLLPLNILYKTWKHVYEEEETLQFRTISSQIKITFESRETPTSNTNAKKPWALFTEKGKDFLARAIGKNGKIVIFAPRTGLASATVCKDCWHTVSCPNCNVPLVLMKDTKMDTQEYQCHYCMMKTRTGDVCSICHGHRLLLFGVTTQKISDEINNLFPDTQCTIIDSRHIKTEEELLETLTKWKSNTKSHILIGTSMMIPYLDNIQYLYIPTLESFMARTEYDADEKLVRFIMTLTQITTEHAYINIRSTDNKIIQALSSQKIQPFLQYELELRNKFNYPPFTIYYAMQLNSVRDIGSASKLIQPYLSIISSYHPHITLIKKGTDYLRPGVYLMLRIPVNEPFPYTLFEKISYSLFIIS</sequence>
<dbReference type="GO" id="GO:0006270">
    <property type="term" value="P:DNA replication initiation"/>
    <property type="evidence" value="ECO:0007669"/>
    <property type="project" value="TreeGrafter"/>
</dbReference>
<keyword evidence="3" id="KW-0238">DNA-binding</keyword>